<dbReference type="EMBL" id="JMIH01000040">
    <property type="protein sequence ID" value="KEO71713.1"/>
    <property type="molecule type" value="Genomic_DNA"/>
</dbReference>
<reference evidence="9 10" key="1">
    <citation type="submission" date="2014-04" db="EMBL/GenBank/DDBJ databases">
        <title>Characterization and application of a salt tolerant electro-active bacterium.</title>
        <authorList>
            <person name="Yang L."/>
            <person name="Wei S."/>
            <person name="Tay Q.X.M."/>
        </authorList>
    </citation>
    <scope>NUCLEOTIDE SEQUENCE [LARGE SCALE GENOMIC DNA]</scope>
    <source>
        <strain evidence="9 10">LY1</strain>
    </source>
</reference>
<dbReference type="InterPro" id="IPR036942">
    <property type="entry name" value="Beta-barrel_TonB_sf"/>
</dbReference>
<organism evidence="9 10">
    <name type="scientific">Anditalea andensis</name>
    <dbReference type="NCBI Taxonomy" id="1048983"/>
    <lineage>
        <taxon>Bacteria</taxon>
        <taxon>Pseudomonadati</taxon>
        <taxon>Bacteroidota</taxon>
        <taxon>Cytophagia</taxon>
        <taxon>Cytophagales</taxon>
        <taxon>Cytophagaceae</taxon>
        <taxon>Anditalea</taxon>
    </lineage>
</organism>
<name>A0A074KVU0_9BACT</name>
<evidence type="ECO:0000256" key="1">
    <source>
        <dbReference type="ARBA" id="ARBA00004571"/>
    </source>
</evidence>
<dbReference type="SUPFAM" id="SSF49464">
    <property type="entry name" value="Carboxypeptidase regulatory domain-like"/>
    <property type="match status" value="1"/>
</dbReference>
<evidence type="ECO:0000256" key="4">
    <source>
        <dbReference type="ARBA" id="ARBA00022692"/>
    </source>
</evidence>
<feature type="domain" description="TonB-dependent receptor plug" evidence="8">
    <location>
        <begin position="110"/>
        <end position="214"/>
    </location>
</feature>
<keyword evidence="2 7" id="KW-0813">Transport</keyword>
<dbReference type="STRING" id="1048983.EL17_23215"/>
<dbReference type="eggNOG" id="COG4771">
    <property type="taxonomic scope" value="Bacteria"/>
</dbReference>
<keyword evidence="6 7" id="KW-0998">Cell outer membrane</keyword>
<evidence type="ECO:0000313" key="9">
    <source>
        <dbReference type="EMBL" id="KEO71713.1"/>
    </source>
</evidence>
<keyword evidence="5 7" id="KW-0472">Membrane</keyword>
<protein>
    <recommendedName>
        <fullName evidence="8">TonB-dependent receptor plug domain-containing protein</fullName>
    </recommendedName>
</protein>
<evidence type="ECO:0000256" key="3">
    <source>
        <dbReference type="ARBA" id="ARBA00022452"/>
    </source>
</evidence>
<proteinExistence type="inferred from homology"/>
<evidence type="ECO:0000259" key="8">
    <source>
        <dbReference type="Pfam" id="PF07715"/>
    </source>
</evidence>
<evidence type="ECO:0000313" key="10">
    <source>
        <dbReference type="Proteomes" id="UP000027821"/>
    </source>
</evidence>
<keyword evidence="4 7" id="KW-0812">Transmembrane</keyword>
<dbReference type="InterPro" id="IPR023997">
    <property type="entry name" value="TonB-dep_OMP_SusC/RagA_CS"/>
</dbReference>
<evidence type="ECO:0000256" key="2">
    <source>
        <dbReference type="ARBA" id="ARBA00022448"/>
    </source>
</evidence>
<dbReference type="InterPro" id="IPR039426">
    <property type="entry name" value="TonB-dep_rcpt-like"/>
</dbReference>
<dbReference type="NCBIfam" id="TIGR04056">
    <property type="entry name" value="OMP_RagA_SusC"/>
    <property type="match status" value="1"/>
</dbReference>
<dbReference type="Gene3D" id="2.40.170.20">
    <property type="entry name" value="TonB-dependent receptor, beta-barrel domain"/>
    <property type="match status" value="1"/>
</dbReference>
<evidence type="ECO:0000256" key="7">
    <source>
        <dbReference type="PROSITE-ProRule" id="PRU01360"/>
    </source>
</evidence>
<dbReference type="AlphaFoldDB" id="A0A074KVU0"/>
<dbReference type="Gene3D" id="2.60.40.1120">
    <property type="entry name" value="Carboxypeptidase-like, regulatory domain"/>
    <property type="match status" value="1"/>
</dbReference>
<evidence type="ECO:0000256" key="5">
    <source>
        <dbReference type="ARBA" id="ARBA00023136"/>
    </source>
</evidence>
<dbReference type="SUPFAM" id="SSF56935">
    <property type="entry name" value="Porins"/>
    <property type="match status" value="1"/>
</dbReference>
<keyword evidence="10" id="KW-1185">Reference proteome</keyword>
<evidence type="ECO:0000256" key="6">
    <source>
        <dbReference type="ARBA" id="ARBA00023237"/>
    </source>
</evidence>
<accession>A0A074KVU0</accession>
<dbReference type="Pfam" id="PF07715">
    <property type="entry name" value="Plug"/>
    <property type="match status" value="1"/>
</dbReference>
<dbReference type="InterPro" id="IPR023996">
    <property type="entry name" value="TonB-dep_OMP_SusC/RagA"/>
</dbReference>
<keyword evidence="3 7" id="KW-1134">Transmembrane beta strand</keyword>
<dbReference type="Proteomes" id="UP000027821">
    <property type="component" value="Unassembled WGS sequence"/>
</dbReference>
<comment type="caution">
    <text evidence="9">The sequence shown here is derived from an EMBL/GenBank/DDBJ whole genome shotgun (WGS) entry which is preliminary data.</text>
</comment>
<dbReference type="NCBIfam" id="TIGR04057">
    <property type="entry name" value="SusC_RagA_signa"/>
    <property type="match status" value="1"/>
</dbReference>
<dbReference type="InterPro" id="IPR037066">
    <property type="entry name" value="Plug_dom_sf"/>
</dbReference>
<dbReference type="PROSITE" id="PS52016">
    <property type="entry name" value="TONB_DEPENDENT_REC_3"/>
    <property type="match status" value="1"/>
</dbReference>
<dbReference type="GO" id="GO:0009279">
    <property type="term" value="C:cell outer membrane"/>
    <property type="evidence" value="ECO:0007669"/>
    <property type="project" value="UniProtKB-SubCell"/>
</dbReference>
<comment type="similarity">
    <text evidence="7">Belongs to the TonB-dependent receptor family.</text>
</comment>
<comment type="subcellular location">
    <subcellularLocation>
        <location evidence="1 7">Cell outer membrane</location>
        <topology evidence="1 7">Multi-pass membrane protein</topology>
    </subcellularLocation>
</comment>
<gene>
    <name evidence="9" type="ORF">EL17_23215</name>
</gene>
<dbReference type="Pfam" id="PF13715">
    <property type="entry name" value="CarbopepD_reg_2"/>
    <property type="match status" value="1"/>
</dbReference>
<sequence>MLCSGSVFALQDTAYTVNGRVLSSENESPIPGVAVMLNPNQGTITDNEGYFALHLDEGQYLLYISAMGFGKREIGVTVPVEEPLMVYLRPDEMQLGEVEVISTGYQTLSKERATGSFVHIDQALLNRRISTNLLERLEDITPGLVFNRIGPASDRISIRGRNSIYSNSQPLIVIDNFPYDGPLENINPNDVESVTVLRDAAAASIWGAKAGNGVIVITTKKGIKGAPQITVNSNVTMGQRPDPFYRPLMSTTEFLEMERHLFETGFYAPTENSPSRLPLTPAVEIMILERDNLISSDQASAQLAQLGQLDVRNDMRDYLHRESILQQHSFGIRGGSSSHNYSLSAGYDKNIENLRENSFERISIQANQNFLALNDKLNIGTGINFIRTNRNMGNPGPDAFRMSTVSLRPYPYAQWRDGQGINLPVVSDIRDSFKREAEAAGLLPWNLYPLNEIQQIENTTSANDLRLNVNMSYQFHPNIKAEVLYQYWNNNTLNKDFSSAESYFTRNLVNQLTQLDGNGQLSYPIPVGGILDLANRSASSYNWRGQLNYSNSWKEGHELTSMGGYEIRSLNSTRYSNRYYGYDPLTGANNPVDFVNLYPQFSNPAARIQIPFNTSSTGQIDNFVSYYSNISYTYRHRYTLTGSARRDASNLFGVETNQKWVPLWSMGLGWILSEESFYPWTSYARFRGTYGENGNVDKSVSALTTARIFGTGRFTGLREATLMTAANPELRWERIKILNLALDFENASGRFSGSFEFYTKNGTDLIGDRPFAPSTGLSNYRGNFANTSTKGFDFQIGSQNLTGRFHWRTDILLSHVNEKVLDYEVEGTAFQYLSQGSGAGSTVIITPMAGKPLFAVYSLPWAGLDPDTGAPLGYLDGEISSDYGAILGAARPQSIQYHGPSRPTVFGAVRNTFGYGPLTLSFNISYRFGYYYRRESVRYENVLTGLLAHGDYSERWRQPGDEQFTQIPATPENRSIQRDNFHAFSESLVEKGDHVRFQDINIAYLLDKKSWTPLPFNSMEIYGYVNNIGMIWKASDDPLDPDFRSMKPLRSFTLGARVNF</sequence>
<dbReference type="Gene3D" id="2.170.130.10">
    <property type="entry name" value="TonB-dependent receptor, plug domain"/>
    <property type="match status" value="1"/>
</dbReference>
<dbReference type="InterPro" id="IPR012910">
    <property type="entry name" value="Plug_dom"/>
</dbReference>
<dbReference type="InterPro" id="IPR008969">
    <property type="entry name" value="CarboxyPept-like_regulatory"/>
</dbReference>